<organism evidence="1 2">
    <name type="scientific">Zasmidium cellare ATCC 36951</name>
    <dbReference type="NCBI Taxonomy" id="1080233"/>
    <lineage>
        <taxon>Eukaryota</taxon>
        <taxon>Fungi</taxon>
        <taxon>Dikarya</taxon>
        <taxon>Ascomycota</taxon>
        <taxon>Pezizomycotina</taxon>
        <taxon>Dothideomycetes</taxon>
        <taxon>Dothideomycetidae</taxon>
        <taxon>Mycosphaerellales</taxon>
        <taxon>Mycosphaerellaceae</taxon>
        <taxon>Zasmidium</taxon>
    </lineage>
</organism>
<dbReference type="Proteomes" id="UP000799537">
    <property type="component" value="Unassembled WGS sequence"/>
</dbReference>
<dbReference type="EMBL" id="ML993584">
    <property type="protein sequence ID" value="KAF2170730.1"/>
    <property type="molecule type" value="Genomic_DNA"/>
</dbReference>
<dbReference type="AlphaFoldDB" id="A0A6A6CX16"/>
<proteinExistence type="predicted"/>
<dbReference type="OrthoDB" id="5413172at2759"/>
<sequence length="161" mass="17491">MPTTAIKTIYYTKTQSAPISLHPSTKMSTLPTIPAVLIGITRTTALSSSIDLFTGTPYSIAAVLDLHEAPEKYQFSLSNLGTVLYALHPRPRILGTGTAIEAEMVEEIESVWGEHVGRVEGRCCWVALSKTHGRPGPPPPGIGEEVMRQLDAVFRPEVKHS</sequence>
<evidence type="ECO:0000313" key="1">
    <source>
        <dbReference type="EMBL" id="KAF2170730.1"/>
    </source>
</evidence>
<name>A0A6A6CX16_ZASCE</name>
<protein>
    <submittedName>
        <fullName evidence="1">Uncharacterized protein</fullName>
    </submittedName>
</protein>
<dbReference type="RefSeq" id="XP_033671619.1">
    <property type="nucleotide sequence ID" value="XM_033804611.1"/>
</dbReference>
<evidence type="ECO:0000313" key="2">
    <source>
        <dbReference type="Proteomes" id="UP000799537"/>
    </source>
</evidence>
<accession>A0A6A6CX16</accession>
<keyword evidence="2" id="KW-1185">Reference proteome</keyword>
<reference evidence="1" key="1">
    <citation type="journal article" date="2020" name="Stud. Mycol.">
        <title>101 Dothideomycetes genomes: a test case for predicting lifestyles and emergence of pathogens.</title>
        <authorList>
            <person name="Haridas S."/>
            <person name="Albert R."/>
            <person name="Binder M."/>
            <person name="Bloem J."/>
            <person name="Labutti K."/>
            <person name="Salamov A."/>
            <person name="Andreopoulos B."/>
            <person name="Baker S."/>
            <person name="Barry K."/>
            <person name="Bills G."/>
            <person name="Bluhm B."/>
            <person name="Cannon C."/>
            <person name="Castanera R."/>
            <person name="Culley D."/>
            <person name="Daum C."/>
            <person name="Ezra D."/>
            <person name="Gonzalez J."/>
            <person name="Henrissat B."/>
            <person name="Kuo A."/>
            <person name="Liang C."/>
            <person name="Lipzen A."/>
            <person name="Lutzoni F."/>
            <person name="Magnuson J."/>
            <person name="Mondo S."/>
            <person name="Nolan M."/>
            <person name="Ohm R."/>
            <person name="Pangilinan J."/>
            <person name="Park H.-J."/>
            <person name="Ramirez L."/>
            <person name="Alfaro M."/>
            <person name="Sun H."/>
            <person name="Tritt A."/>
            <person name="Yoshinaga Y."/>
            <person name="Zwiers L.-H."/>
            <person name="Turgeon B."/>
            <person name="Goodwin S."/>
            <person name="Spatafora J."/>
            <person name="Crous P."/>
            <person name="Grigoriev I."/>
        </authorList>
    </citation>
    <scope>NUCLEOTIDE SEQUENCE</scope>
    <source>
        <strain evidence="1">ATCC 36951</strain>
    </source>
</reference>
<gene>
    <name evidence="1" type="ORF">M409DRAFT_18702</name>
</gene>
<dbReference type="GeneID" id="54557883"/>